<feature type="compositionally biased region" description="Pro residues" evidence="1">
    <location>
        <begin position="30"/>
        <end position="39"/>
    </location>
</feature>
<sequence>MAIAHSCRVPVPPKLIPTSETVTCRRQPRPAVPEPPVDPPPERVALPVSPSSPTPRRLSKDKSLHKEKVNCGLHLDVHFASGKPIVSCGRVYSNLQRARSRG</sequence>
<organism evidence="2 3">
    <name type="scientific">Pleuronectes platessa</name>
    <name type="common">European plaice</name>
    <dbReference type="NCBI Taxonomy" id="8262"/>
    <lineage>
        <taxon>Eukaryota</taxon>
        <taxon>Metazoa</taxon>
        <taxon>Chordata</taxon>
        <taxon>Craniata</taxon>
        <taxon>Vertebrata</taxon>
        <taxon>Euteleostomi</taxon>
        <taxon>Actinopterygii</taxon>
        <taxon>Neopterygii</taxon>
        <taxon>Teleostei</taxon>
        <taxon>Neoteleostei</taxon>
        <taxon>Acanthomorphata</taxon>
        <taxon>Carangaria</taxon>
        <taxon>Pleuronectiformes</taxon>
        <taxon>Pleuronectoidei</taxon>
        <taxon>Pleuronectidae</taxon>
        <taxon>Pleuronectes</taxon>
    </lineage>
</organism>
<proteinExistence type="predicted"/>
<evidence type="ECO:0000313" key="3">
    <source>
        <dbReference type="Proteomes" id="UP001153269"/>
    </source>
</evidence>
<gene>
    <name evidence="2" type="ORF">PLEPLA_LOCUS42197</name>
</gene>
<reference evidence="2" key="1">
    <citation type="submission" date="2020-03" db="EMBL/GenBank/DDBJ databases">
        <authorList>
            <person name="Weist P."/>
        </authorList>
    </citation>
    <scope>NUCLEOTIDE SEQUENCE</scope>
</reference>
<protein>
    <submittedName>
        <fullName evidence="2">Uncharacterized protein</fullName>
    </submittedName>
</protein>
<keyword evidence="3" id="KW-1185">Reference proteome</keyword>
<accession>A0A9N7VLE4</accession>
<dbReference type="Proteomes" id="UP001153269">
    <property type="component" value="Unassembled WGS sequence"/>
</dbReference>
<evidence type="ECO:0000256" key="1">
    <source>
        <dbReference type="SAM" id="MobiDB-lite"/>
    </source>
</evidence>
<name>A0A9N7VLE4_PLEPL</name>
<dbReference type="EMBL" id="CADEAL010004213">
    <property type="protein sequence ID" value="CAB1454431.1"/>
    <property type="molecule type" value="Genomic_DNA"/>
</dbReference>
<comment type="caution">
    <text evidence="2">The sequence shown here is derived from an EMBL/GenBank/DDBJ whole genome shotgun (WGS) entry which is preliminary data.</text>
</comment>
<evidence type="ECO:0000313" key="2">
    <source>
        <dbReference type="EMBL" id="CAB1454431.1"/>
    </source>
</evidence>
<dbReference type="AlphaFoldDB" id="A0A9N7VLE4"/>
<feature type="region of interest" description="Disordered" evidence="1">
    <location>
        <begin position="16"/>
        <end position="63"/>
    </location>
</feature>